<keyword evidence="2" id="KW-1185">Reference proteome</keyword>
<reference evidence="1" key="1">
    <citation type="submission" date="2022-07" db="EMBL/GenBank/DDBJ databases">
        <title>The genome of Lyophyllum shimeji provides insight into the initial evolution of ectomycorrhizal fungal genome.</title>
        <authorList>
            <person name="Kobayashi Y."/>
            <person name="Shibata T."/>
            <person name="Hirakawa H."/>
            <person name="Shigenobu S."/>
            <person name="Nishiyama T."/>
            <person name="Yamada A."/>
            <person name="Hasebe M."/>
            <person name="Kawaguchi M."/>
        </authorList>
    </citation>
    <scope>NUCLEOTIDE SEQUENCE</scope>
    <source>
        <strain evidence="1">AT787</strain>
    </source>
</reference>
<dbReference type="Proteomes" id="UP001063166">
    <property type="component" value="Unassembled WGS sequence"/>
</dbReference>
<organism evidence="1 2">
    <name type="scientific">Lyophyllum shimeji</name>
    <name type="common">Hon-shimeji</name>
    <name type="synonym">Tricholoma shimeji</name>
    <dbReference type="NCBI Taxonomy" id="47721"/>
    <lineage>
        <taxon>Eukaryota</taxon>
        <taxon>Fungi</taxon>
        <taxon>Dikarya</taxon>
        <taxon>Basidiomycota</taxon>
        <taxon>Agaricomycotina</taxon>
        <taxon>Agaricomycetes</taxon>
        <taxon>Agaricomycetidae</taxon>
        <taxon>Agaricales</taxon>
        <taxon>Tricholomatineae</taxon>
        <taxon>Lyophyllaceae</taxon>
        <taxon>Lyophyllum</taxon>
    </lineage>
</organism>
<dbReference type="OrthoDB" id="3543113at2759"/>
<accession>A0A9P3UUR8</accession>
<comment type="caution">
    <text evidence="1">The sequence shown here is derived from an EMBL/GenBank/DDBJ whole genome shotgun (WGS) entry which is preliminary data.</text>
</comment>
<protein>
    <submittedName>
        <fullName evidence="1">Uncharacterized protein</fullName>
    </submittedName>
</protein>
<evidence type="ECO:0000313" key="1">
    <source>
        <dbReference type="EMBL" id="GLB45025.1"/>
    </source>
</evidence>
<dbReference type="Gene3D" id="3.80.10.10">
    <property type="entry name" value="Ribonuclease Inhibitor"/>
    <property type="match status" value="1"/>
</dbReference>
<dbReference type="AlphaFoldDB" id="A0A9P3UUR8"/>
<evidence type="ECO:0000313" key="2">
    <source>
        <dbReference type="Proteomes" id="UP001063166"/>
    </source>
</evidence>
<dbReference type="InterPro" id="IPR032675">
    <property type="entry name" value="LRR_dom_sf"/>
</dbReference>
<name>A0A9P3UUR8_LYOSH</name>
<sequence>MAYRPYKCLQARGAGRNSGVHLIATDIVRLPALEHLALSHPIYIQWKRSFPAGNTLPVVQESSLEESLPSLRSLAVKSTFGFIPQALHMHPSLTSHISHLLTHLSLDFAVPSISILQHGSLDADFFAPLLTAPFISRLAPLHVRHRAPLNMSDGDLDAMARSMPKLASLRLQVVVPSKSLRGVPLSPPLRILASLTSLASFTAHCTRLREITRPVDAETLMLPRVGQMDAPAGAYPVAWTCRFRLWAMISLLSQRIWLSFSQTIIPGSLRNGRTVRAIWTRAGRVLMFRVMVDWEVIVDAGDALQRREECDRFELVPRARLLRCMTYDS</sequence>
<dbReference type="EMBL" id="BRPK01000019">
    <property type="protein sequence ID" value="GLB45025.1"/>
    <property type="molecule type" value="Genomic_DNA"/>
</dbReference>
<gene>
    <name evidence="1" type="ORF">LshimejAT787_1901030</name>
</gene>
<proteinExistence type="predicted"/>